<evidence type="ECO:0000256" key="8">
    <source>
        <dbReference type="ARBA" id="ARBA00034617"/>
    </source>
</evidence>
<comment type="catalytic activity">
    <reaction evidence="8">
        <text>Couples ATP hydrolysis with the unwinding of duplex DNA by translocating in the 3'-5' direction.</text>
        <dbReference type="EC" id="5.6.2.4"/>
    </reaction>
</comment>
<dbReference type="GO" id="GO:0016787">
    <property type="term" value="F:hydrolase activity"/>
    <property type="evidence" value="ECO:0007669"/>
    <property type="project" value="UniProtKB-KW"/>
</dbReference>
<organism evidence="13 14">
    <name type="scientific">Thamnocephalis sphaerospora</name>
    <dbReference type="NCBI Taxonomy" id="78915"/>
    <lineage>
        <taxon>Eukaryota</taxon>
        <taxon>Fungi</taxon>
        <taxon>Fungi incertae sedis</taxon>
        <taxon>Zoopagomycota</taxon>
        <taxon>Zoopagomycotina</taxon>
        <taxon>Zoopagomycetes</taxon>
        <taxon>Zoopagales</taxon>
        <taxon>Sigmoideomycetaceae</taxon>
        <taxon>Thamnocephalis</taxon>
    </lineage>
</organism>
<keyword evidence="7" id="KW-0469">Meiosis</keyword>
<dbReference type="EMBL" id="KZ992969">
    <property type="protein sequence ID" value="RKP06035.1"/>
    <property type="molecule type" value="Genomic_DNA"/>
</dbReference>
<evidence type="ECO:0000259" key="11">
    <source>
        <dbReference type="PROSITE" id="PS51192"/>
    </source>
</evidence>
<dbReference type="InterPro" id="IPR027417">
    <property type="entry name" value="P-loop_NTPase"/>
</dbReference>
<dbReference type="Pfam" id="PF02889">
    <property type="entry name" value="Sec63"/>
    <property type="match status" value="1"/>
</dbReference>
<dbReference type="Pfam" id="PF23445">
    <property type="entry name" value="WHD_SNRNP200"/>
    <property type="match status" value="1"/>
</dbReference>
<dbReference type="Gene3D" id="3.40.50.300">
    <property type="entry name" value="P-loop containing nucleotide triphosphate hydrolases"/>
    <property type="match status" value="2"/>
</dbReference>
<evidence type="ECO:0000259" key="12">
    <source>
        <dbReference type="PROSITE" id="PS51194"/>
    </source>
</evidence>
<comment type="catalytic activity">
    <reaction evidence="10">
        <text>ATP + H2O = ADP + phosphate + H(+)</text>
        <dbReference type="Rhea" id="RHEA:13065"/>
        <dbReference type="ChEBI" id="CHEBI:15377"/>
        <dbReference type="ChEBI" id="CHEBI:15378"/>
        <dbReference type="ChEBI" id="CHEBI:30616"/>
        <dbReference type="ChEBI" id="CHEBI:43474"/>
        <dbReference type="ChEBI" id="CHEBI:456216"/>
        <dbReference type="EC" id="5.6.2.4"/>
    </reaction>
</comment>
<dbReference type="Pfam" id="PF00271">
    <property type="entry name" value="Helicase_C"/>
    <property type="match status" value="1"/>
</dbReference>
<evidence type="ECO:0000256" key="7">
    <source>
        <dbReference type="ARBA" id="ARBA00023254"/>
    </source>
</evidence>
<dbReference type="STRING" id="78915.A0A4P9XJW1"/>
<dbReference type="PANTHER" id="PTHR47835">
    <property type="entry name" value="HFM1, ATP DEPENDENT DNA HELICASE HOMOLOG"/>
    <property type="match status" value="1"/>
</dbReference>
<keyword evidence="5" id="KW-0067">ATP-binding</keyword>
<gene>
    <name evidence="13" type="ORF">THASP1DRAFT_18984</name>
</gene>
<dbReference type="Gene3D" id="1.10.10.10">
    <property type="entry name" value="Winged helix-like DNA-binding domain superfamily/Winged helix DNA-binding domain"/>
    <property type="match status" value="1"/>
</dbReference>
<proteinExistence type="inferred from homology"/>
<dbReference type="InterPro" id="IPR011545">
    <property type="entry name" value="DEAD/DEAH_box_helicase_dom"/>
</dbReference>
<dbReference type="GO" id="GO:0051321">
    <property type="term" value="P:meiotic cell cycle"/>
    <property type="evidence" value="ECO:0007669"/>
    <property type="project" value="UniProtKB-KW"/>
</dbReference>
<dbReference type="PANTHER" id="PTHR47835:SF3">
    <property type="entry name" value="HELICASE FOR MEIOSIS 1"/>
    <property type="match status" value="1"/>
</dbReference>
<evidence type="ECO:0000256" key="1">
    <source>
        <dbReference type="ARBA" id="ARBA00010140"/>
    </source>
</evidence>
<keyword evidence="4" id="KW-0347">Helicase</keyword>
<evidence type="ECO:0000256" key="4">
    <source>
        <dbReference type="ARBA" id="ARBA00022806"/>
    </source>
</evidence>
<dbReference type="InterPro" id="IPR052247">
    <property type="entry name" value="Meiotic_Crossover_Helicase"/>
</dbReference>
<dbReference type="CDD" id="cd18795">
    <property type="entry name" value="SF2_C_Ski2"/>
    <property type="match status" value="1"/>
</dbReference>
<evidence type="ECO:0000256" key="3">
    <source>
        <dbReference type="ARBA" id="ARBA00022801"/>
    </source>
</evidence>
<reference evidence="14" key="1">
    <citation type="journal article" date="2018" name="Nat. Microbiol.">
        <title>Leveraging single-cell genomics to expand the fungal tree of life.</title>
        <authorList>
            <person name="Ahrendt S.R."/>
            <person name="Quandt C.A."/>
            <person name="Ciobanu D."/>
            <person name="Clum A."/>
            <person name="Salamov A."/>
            <person name="Andreopoulos B."/>
            <person name="Cheng J.F."/>
            <person name="Woyke T."/>
            <person name="Pelin A."/>
            <person name="Henrissat B."/>
            <person name="Reynolds N.K."/>
            <person name="Benny G.L."/>
            <person name="Smith M.E."/>
            <person name="James T.Y."/>
            <person name="Grigoriev I.V."/>
        </authorList>
    </citation>
    <scope>NUCLEOTIDE SEQUENCE [LARGE SCALE GENOMIC DNA]</scope>
    <source>
        <strain evidence="14">RSA 1356</strain>
    </source>
</reference>
<evidence type="ECO:0000256" key="9">
    <source>
        <dbReference type="ARBA" id="ARBA00034808"/>
    </source>
</evidence>
<dbReference type="EC" id="5.6.2.4" evidence="9"/>
<dbReference type="SUPFAM" id="SSF52540">
    <property type="entry name" value="P-loop containing nucleoside triphosphate hydrolases"/>
    <property type="match status" value="2"/>
</dbReference>
<keyword evidence="14" id="KW-1185">Reference proteome</keyword>
<evidence type="ECO:0000256" key="5">
    <source>
        <dbReference type="ARBA" id="ARBA00022840"/>
    </source>
</evidence>
<accession>A0A4P9XJW1</accession>
<comment type="similarity">
    <text evidence="1">Belongs to the helicase family. SKI2 subfamily.</text>
</comment>
<dbReference type="InterPro" id="IPR004179">
    <property type="entry name" value="Sec63-dom"/>
</dbReference>
<evidence type="ECO:0000313" key="14">
    <source>
        <dbReference type="Proteomes" id="UP000271241"/>
    </source>
</evidence>
<name>A0A4P9XJW1_9FUNG</name>
<feature type="domain" description="Helicase ATP-binding" evidence="11">
    <location>
        <begin position="1"/>
        <end position="174"/>
    </location>
</feature>
<evidence type="ECO:0000256" key="6">
    <source>
        <dbReference type="ARBA" id="ARBA00023235"/>
    </source>
</evidence>
<dbReference type="GO" id="GO:0043138">
    <property type="term" value="F:3'-5' DNA helicase activity"/>
    <property type="evidence" value="ECO:0007669"/>
    <property type="project" value="UniProtKB-EC"/>
</dbReference>
<evidence type="ECO:0000256" key="2">
    <source>
        <dbReference type="ARBA" id="ARBA00022741"/>
    </source>
</evidence>
<dbReference type="InterPro" id="IPR014001">
    <property type="entry name" value="Helicase_ATP-bd"/>
</dbReference>
<dbReference type="InterPro" id="IPR036388">
    <property type="entry name" value="WH-like_DNA-bd_sf"/>
</dbReference>
<dbReference type="InterPro" id="IPR001650">
    <property type="entry name" value="Helicase_C-like"/>
</dbReference>
<dbReference type="GO" id="GO:0003676">
    <property type="term" value="F:nucleic acid binding"/>
    <property type="evidence" value="ECO:0007669"/>
    <property type="project" value="InterPro"/>
</dbReference>
<dbReference type="PROSITE" id="PS51194">
    <property type="entry name" value="HELICASE_CTER"/>
    <property type="match status" value="1"/>
</dbReference>
<dbReference type="OrthoDB" id="5575at2759"/>
<sequence length="551" mass="60987">AAPTGSGKTVILELALLRLIQQHGNQACRAIYIAPTKASTAHDQALCAERAADWSSKFAAFGLKCEQVTGDTDTLGLQVLRHSHIIVTTPEKWDAITRRWQVHCLCNAIRDESDCLQQIDEVHVLNGQRGATLEVVVSRMRATHDMIRCLAVSATIPNACDISEWLYESSSERATSRPALLLEFDNSYRPVPLEKVVLGYAPGNMSSFLFDRSLDQKLLDVILRYAEGGPTLIFCSTRKAAQQAAETLCPVGADASSGSTYVQNRKLSALVLSGMAFHHAGLSLSDRQAVERLFSQGSVAVVCKCTTSTLAVGVNLPAHLVIIKSTKGYANASYTEYTSLDVLQMIGRAGRPQYDCSGTAVILTTNDMCDHYERMVTGKEAIETQLRIDFAYSLHKQLCEHLNAETSLGTIKSIADALKWLQSTFLYTRIKTNPRYYLAALGDSRDGYLDVAQVCRMLKAHRYAVCRVFYSCLHTTNVHAVLGQLMTKHCLQLETMLAIKNMGRALDLEQILGIVTRAKEFEEFSFHPGEKKFFNSLRRNSSIRFPVKGKC</sequence>
<protein>
    <recommendedName>
        <fullName evidence="9">DNA 3'-5' helicase</fullName>
        <ecNumber evidence="9">5.6.2.4</ecNumber>
    </recommendedName>
</protein>
<dbReference type="GO" id="GO:0005524">
    <property type="term" value="F:ATP binding"/>
    <property type="evidence" value="ECO:0007669"/>
    <property type="project" value="UniProtKB-KW"/>
</dbReference>
<dbReference type="Pfam" id="PF00270">
    <property type="entry name" value="DEAD"/>
    <property type="match status" value="1"/>
</dbReference>
<feature type="domain" description="Helicase C-terminal" evidence="12">
    <location>
        <begin position="217"/>
        <end position="398"/>
    </location>
</feature>
<evidence type="ECO:0000256" key="10">
    <source>
        <dbReference type="ARBA" id="ARBA00048988"/>
    </source>
</evidence>
<keyword evidence="2" id="KW-0547">Nucleotide-binding</keyword>
<evidence type="ECO:0000313" key="13">
    <source>
        <dbReference type="EMBL" id="RKP06035.1"/>
    </source>
</evidence>
<keyword evidence="3 13" id="KW-0378">Hydrolase</keyword>
<dbReference type="SMART" id="SM00490">
    <property type="entry name" value="HELICc"/>
    <property type="match status" value="1"/>
</dbReference>
<dbReference type="Proteomes" id="UP000271241">
    <property type="component" value="Unassembled WGS sequence"/>
</dbReference>
<feature type="non-terminal residue" evidence="13">
    <location>
        <position position="1"/>
    </location>
</feature>
<dbReference type="PROSITE" id="PS51192">
    <property type="entry name" value="HELICASE_ATP_BIND_1"/>
    <property type="match status" value="1"/>
</dbReference>
<dbReference type="AlphaFoldDB" id="A0A4P9XJW1"/>
<keyword evidence="6" id="KW-0413">Isomerase</keyword>
<dbReference type="InterPro" id="IPR057842">
    <property type="entry name" value="WH_MER3"/>
</dbReference>